<evidence type="ECO:0000313" key="2">
    <source>
        <dbReference type="Proteomes" id="UP000284451"/>
    </source>
</evidence>
<dbReference type="RefSeq" id="WP_128232655.1">
    <property type="nucleotide sequence ID" value="NZ_SAUY01000015.1"/>
</dbReference>
<comment type="caution">
    <text evidence="1">The sequence shown here is derived from an EMBL/GenBank/DDBJ whole genome shotgun (WGS) entry which is preliminary data.</text>
</comment>
<sequence length="74" mass="7929">MTNLVKGHTLYIRSMGRALRVTGMFLTDEGANDWIAKRGKAGEDHGVVACLGPLVLCAELHDRGLPCLPANPAE</sequence>
<gene>
    <name evidence="1" type="ORF">D2T29_12315</name>
</gene>
<name>A0A443KC97_9RHOB</name>
<dbReference type="EMBL" id="SAUY01000015">
    <property type="protein sequence ID" value="RWR30449.1"/>
    <property type="molecule type" value="Genomic_DNA"/>
</dbReference>
<evidence type="ECO:0000313" key="1">
    <source>
        <dbReference type="EMBL" id="RWR30449.1"/>
    </source>
</evidence>
<reference evidence="1 2" key="2">
    <citation type="submission" date="2019-01" db="EMBL/GenBank/DDBJ databases">
        <authorList>
            <person name="Li Y."/>
        </authorList>
    </citation>
    <scope>NUCLEOTIDE SEQUENCE [LARGE SCALE GENOMIC DNA]</scope>
    <source>
        <strain evidence="1 2">07D10-4-3</strain>
    </source>
</reference>
<reference evidence="1 2" key="1">
    <citation type="submission" date="2019-01" db="EMBL/GenBank/DDBJ databases">
        <title>Sinorhodobacter populi sp. nov. isolated from the symptomatic bark tissue of Populus euramericana canker.</title>
        <authorList>
            <person name="Xu G."/>
        </authorList>
    </citation>
    <scope>NUCLEOTIDE SEQUENCE [LARGE SCALE GENOMIC DNA]</scope>
    <source>
        <strain evidence="1 2">07D10-4-3</strain>
    </source>
</reference>
<accession>A0A443KC97</accession>
<protein>
    <submittedName>
        <fullName evidence="1">Uncharacterized protein</fullName>
    </submittedName>
</protein>
<proteinExistence type="predicted"/>
<dbReference type="AlphaFoldDB" id="A0A443KC97"/>
<organism evidence="1 2">
    <name type="scientific">Paenirhodobacter populi</name>
    <dbReference type="NCBI Taxonomy" id="2306993"/>
    <lineage>
        <taxon>Bacteria</taxon>
        <taxon>Pseudomonadati</taxon>
        <taxon>Pseudomonadota</taxon>
        <taxon>Alphaproteobacteria</taxon>
        <taxon>Rhodobacterales</taxon>
        <taxon>Rhodobacter group</taxon>
        <taxon>Paenirhodobacter</taxon>
    </lineage>
</organism>
<dbReference type="Proteomes" id="UP000284451">
    <property type="component" value="Unassembled WGS sequence"/>
</dbReference>